<gene>
    <name evidence="6" type="ORF">EV670_2041</name>
</gene>
<evidence type="ECO:0000259" key="5">
    <source>
        <dbReference type="PROSITE" id="PS50887"/>
    </source>
</evidence>
<feature type="domain" description="GGDEF" evidence="5">
    <location>
        <begin position="194"/>
        <end position="327"/>
    </location>
</feature>
<dbReference type="Pfam" id="PF00990">
    <property type="entry name" value="GGDEF"/>
    <property type="match status" value="1"/>
</dbReference>
<dbReference type="PANTHER" id="PTHR45138:SF9">
    <property type="entry name" value="DIGUANYLATE CYCLASE DGCM-RELATED"/>
    <property type="match status" value="1"/>
</dbReference>
<dbReference type="Proteomes" id="UP000293671">
    <property type="component" value="Unassembled WGS sequence"/>
</dbReference>
<dbReference type="AlphaFoldDB" id="A0A4Q7VMU0"/>
<proteinExistence type="predicted"/>
<reference evidence="6 7" key="1">
    <citation type="submission" date="2019-02" db="EMBL/GenBank/DDBJ databases">
        <title>Genomic Encyclopedia of Type Strains, Phase IV (KMG-IV): sequencing the most valuable type-strain genomes for metagenomic binning, comparative biology and taxonomic classification.</title>
        <authorList>
            <person name="Goeker M."/>
        </authorList>
    </citation>
    <scope>NUCLEOTIDE SEQUENCE [LARGE SCALE GENOMIC DNA]</scope>
    <source>
        <strain evidence="6 7">DSM 19570</strain>
    </source>
</reference>
<name>A0A4Q7VMU0_9BURK</name>
<feature type="domain" description="PAS" evidence="4">
    <location>
        <begin position="16"/>
        <end position="69"/>
    </location>
</feature>
<dbReference type="NCBIfam" id="TIGR00254">
    <property type="entry name" value="GGDEF"/>
    <property type="match status" value="1"/>
</dbReference>
<accession>A0A4Q7VMU0</accession>
<dbReference type="PROSITE" id="PS50887">
    <property type="entry name" value="GGDEF"/>
    <property type="match status" value="1"/>
</dbReference>
<dbReference type="SUPFAM" id="SSF55785">
    <property type="entry name" value="PYP-like sensor domain (PAS domain)"/>
    <property type="match status" value="1"/>
</dbReference>
<keyword evidence="7" id="KW-1185">Reference proteome</keyword>
<dbReference type="InterPro" id="IPR000014">
    <property type="entry name" value="PAS"/>
</dbReference>
<dbReference type="InterPro" id="IPR029787">
    <property type="entry name" value="Nucleotide_cyclase"/>
</dbReference>
<dbReference type="SUPFAM" id="SSF55073">
    <property type="entry name" value="Nucleotide cyclase"/>
    <property type="match status" value="1"/>
</dbReference>
<evidence type="ECO:0000256" key="2">
    <source>
        <dbReference type="ARBA" id="ARBA00034247"/>
    </source>
</evidence>
<dbReference type="InterPro" id="IPR000160">
    <property type="entry name" value="GGDEF_dom"/>
</dbReference>
<protein>
    <recommendedName>
        <fullName evidence="1">diguanylate cyclase</fullName>
        <ecNumber evidence="1">2.7.7.65</ecNumber>
    </recommendedName>
</protein>
<dbReference type="InterPro" id="IPR050469">
    <property type="entry name" value="Diguanylate_Cyclase"/>
</dbReference>
<feature type="coiled-coil region" evidence="3">
    <location>
        <begin position="131"/>
        <end position="158"/>
    </location>
</feature>
<comment type="caution">
    <text evidence="6">The sequence shown here is derived from an EMBL/GenBank/DDBJ whole genome shotgun (WGS) entry which is preliminary data.</text>
</comment>
<evidence type="ECO:0000313" key="6">
    <source>
        <dbReference type="EMBL" id="RZT97650.1"/>
    </source>
</evidence>
<dbReference type="PROSITE" id="PS50112">
    <property type="entry name" value="PAS"/>
    <property type="match status" value="1"/>
</dbReference>
<dbReference type="GO" id="GO:0043709">
    <property type="term" value="P:cell adhesion involved in single-species biofilm formation"/>
    <property type="evidence" value="ECO:0007669"/>
    <property type="project" value="TreeGrafter"/>
</dbReference>
<dbReference type="CDD" id="cd00130">
    <property type="entry name" value="PAS"/>
    <property type="match status" value="1"/>
</dbReference>
<dbReference type="EMBL" id="SHKP01000006">
    <property type="protein sequence ID" value="RZT97650.1"/>
    <property type="molecule type" value="Genomic_DNA"/>
</dbReference>
<dbReference type="GO" id="GO:1902201">
    <property type="term" value="P:negative regulation of bacterial-type flagellum-dependent cell motility"/>
    <property type="evidence" value="ECO:0007669"/>
    <property type="project" value="TreeGrafter"/>
</dbReference>
<evidence type="ECO:0000313" key="7">
    <source>
        <dbReference type="Proteomes" id="UP000293671"/>
    </source>
</evidence>
<evidence type="ECO:0000259" key="4">
    <source>
        <dbReference type="PROSITE" id="PS50112"/>
    </source>
</evidence>
<dbReference type="NCBIfam" id="TIGR00229">
    <property type="entry name" value="sensory_box"/>
    <property type="match status" value="1"/>
</dbReference>
<dbReference type="CDD" id="cd01949">
    <property type="entry name" value="GGDEF"/>
    <property type="match status" value="1"/>
</dbReference>
<dbReference type="Gene3D" id="3.30.70.270">
    <property type="match status" value="1"/>
</dbReference>
<dbReference type="Pfam" id="PF08448">
    <property type="entry name" value="PAS_4"/>
    <property type="match status" value="1"/>
</dbReference>
<dbReference type="EC" id="2.7.7.65" evidence="1"/>
<evidence type="ECO:0000256" key="3">
    <source>
        <dbReference type="SAM" id="Coils"/>
    </source>
</evidence>
<dbReference type="InterPro" id="IPR043128">
    <property type="entry name" value="Rev_trsase/Diguanyl_cyclase"/>
</dbReference>
<dbReference type="InterPro" id="IPR035965">
    <property type="entry name" value="PAS-like_dom_sf"/>
</dbReference>
<keyword evidence="3" id="KW-0175">Coiled coil</keyword>
<dbReference type="InterPro" id="IPR013656">
    <property type="entry name" value="PAS_4"/>
</dbReference>
<evidence type="ECO:0000256" key="1">
    <source>
        <dbReference type="ARBA" id="ARBA00012528"/>
    </source>
</evidence>
<organism evidence="6 7">
    <name type="scientific">Rivibacter subsaxonicus</name>
    <dbReference type="NCBI Taxonomy" id="457575"/>
    <lineage>
        <taxon>Bacteria</taxon>
        <taxon>Pseudomonadati</taxon>
        <taxon>Pseudomonadota</taxon>
        <taxon>Betaproteobacteria</taxon>
        <taxon>Burkholderiales</taxon>
        <taxon>Rivibacter</taxon>
    </lineage>
</organism>
<sequence>MLPATEAMTAPALDPSWMSLAVALDAIGAAVYLKDGNSRYVFANEATERLLGIAHGSLAGRADAELLPPALTATLRLQDQALGVQPGPVRSEFTIDRDGQRREFQTVRMRLDPAGPGGAALLGVWLESSPLRRAEASLREALLQLEAQQQVNAGLREDAESRGTSRAAGGGLYPAEQFEDHLRREVDLSMREHREFAVVLVELDPASAQGPAHDEADRERVAESLAGLLRGNTRAMDAPCRMGRDSFAVLLSGVGLATAHSRMESLRRQCATQLVVRDGQALRFTVSMGVASFPHTAQTQSGLVQAASDALAEAKQRGGNHVALASIPFDPR</sequence>
<dbReference type="Gene3D" id="3.30.450.20">
    <property type="entry name" value="PAS domain"/>
    <property type="match status" value="1"/>
</dbReference>
<dbReference type="OrthoDB" id="8684631at2"/>
<dbReference type="GO" id="GO:0052621">
    <property type="term" value="F:diguanylate cyclase activity"/>
    <property type="evidence" value="ECO:0007669"/>
    <property type="project" value="UniProtKB-EC"/>
</dbReference>
<dbReference type="SMART" id="SM00267">
    <property type="entry name" value="GGDEF"/>
    <property type="match status" value="1"/>
</dbReference>
<dbReference type="PANTHER" id="PTHR45138">
    <property type="entry name" value="REGULATORY COMPONENTS OF SENSORY TRANSDUCTION SYSTEM"/>
    <property type="match status" value="1"/>
</dbReference>
<dbReference type="GO" id="GO:0005886">
    <property type="term" value="C:plasma membrane"/>
    <property type="evidence" value="ECO:0007669"/>
    <property type="project" value="TreeGrafter"/>
</dbReference>
<comment type="catalytic activity">
    <reaction evidence="2">
        <text>2 GTP = 3',3'-c-di-GMP + 2 diphosphate</text>
        <dbReference type="Rhea" id="RHEA:24898"/>
        <dbReference type="ChEBI" id="CHEBI:33019"/>
        <dbReference type="ChEBI" id="CHEBI:37565"/>
        <dbReference type="ChEBI" id="CHEBI:58805"/>
        <dbReference type="EC" id="2.7.7.65"/>
    </reaction>
</comment>